<keyword evidence="3" id="KW-1185">Reference proteome</keyword>
<dbReference type="Pfam" id="PF02958">
    <property type="entry name" value="EcKL"/>
    <property type="match status" value="2"/>
</dbReference>
<evidence type="ECO:0000259" key="1">
    <source>
        <dbReference type="SMART" id="SM00587"/>
    </source>
</evidence>
<dbReference type="InterPro" id="IPR015897">
    <property type="entry name" value="CHK_kinase-like"/>
</dbReference>
<dbReference type="PANTHER" id="PTHR11012:SF47">
    <property type="entry name" value="GH22833P"/>
    <property type="match status" value="1"/>
</dbReference>
<gene>
    <name evidence="2" type="ORF">AFUS01_LOCUS47433</name>
</gene>
<dbReference type="EMBL" id="CAJVCH010571761">
    <property type="protein sequence ID" value="CAG7838463.1"/>
    <property type="molecule type" value="Genomic_DNA"/>
</dbReference>
<organism evidence="2 3">
    <name type="scientific">Allacma fusca</name>
    <dbReference type="NCBI Taxonomy" id="39272"/>
    <lineage>
        <taxon>Eukaryota</taxon>
        <taxon>Metazoa</taxon>
        <taxon>Ecdysozoa</taxon>
        <taxon>Arthropoda</taxon>
        <taxon>Hexapoda</taxon>
        <taxon>Collembola</taxon>
        <taxon>Symphypleona</taxon>
        <taxon>Sminthuridae</taxon>
        <taxon>Allacma</taxon>
    </lineage>
</organism>
<dbReference type="Proteomes" id="UP000708208">
    <property type="component" value="Unassembled WGS sequence"/>
</dbReference>
<evidence type="ECO:0000313" key="3">
    <source>
        <dbReference type="Proteomes" id="UP000708208"/>
    </source>
</evidence>
<dbReference type="OrthoDB" id="190089at2759"/>
<evidence type="ECO:0000313" key="2">
    <source>
        <dbReference type="EMBL" id="CAG7838463.1"/>
    </source>
</evidence>
<dbReference type="InterPro" id="IPR004119">
    <property type="entry name" value="EcKL"/>
</dbReference>
<comment type="caution">
    <text evidence="2">The sequence shown here is derived from an EMBL/GenBank/DDBJ whole genome shotgun (WGS) entry which is preliminary data.</text>
</comment>
<name>A0A8J2LUP9_9HEXA</name>
<dbReference type="AlphaFoldDB" id="A0A8J2LUP9"/>
<sequence length="338" mass="38601">MATITKEFLEEALTEAVDSFQVTPGSNAGDGYACIIYSVDVIRKGKPEEPIHLIVKCFPTHPGRQAWLTESNMFRKELLAYNILIPELLRFQTNKGSIYSANDGFERIIKPPFPHFYFGQAVDYKAENGKFLDVLALYFCDVKQPSDPSINKDNILRVPQDNNPNEEPWLTITHGDSWLNNMMFRYDEETGKPLEVLFIDLQLTREADPFVDLAYALYTSTNAELRQQHLEELLKLYNLTFIQICEHYKVIPPTGFQLSEVRRRFHRAKALGMATAIQGLPLFLNDPNHAVDLETTLGSGQDEIGVAFAEMVQKVVENPEFVKRVMGLLRELRREGVI</sequence>
<reference evidence="2" key="1">
    <citation type="submission" date="2021-06" db="EMBL/GenBank/DDBJ databases">
        <authorList>
            <person name="Hodson N. C."/>
            <person name="Mongue J. A."/>
            <person name="Jaron S. K."/>
        </authorList>
    </citation>
    <scope>NUCLEOTIDE SEQUENCE</scope>
</reference>
<accession>A0A8J2LUP9</accession>
<dbReference type="SMART" id="SM00587">
    <property type="entry name" value="CHK"/>
    <property type="match status" value="1"/>
</dbReference>
<protein>
    <recommendedName>
        <fullName evidence="1">CHK kinase-like domain-containing protein</fullName>
    </recommendedName>
</protein>
<dbReference type="PANTHER" id="PTHR11012">
    <property type="entry name" value="PROTEIN KINASE-LIKE DOMAIN-CONTAINING"/>
    <property type="match status" value="1"/>
</dbReference>
<proteinExistence type="predicted"/>
<feature type="domain" description="CHK kinase-like" evidence="1">
    <location>
        <begin position="73"/>
        <end position="247"/>
    </location>
</feature>